<protein>
    <submittedName>
        <fullName evidence="1">Uncharacterized protein</fullName>
    </submittedName>
</protein>
<sequence>MSFFNLPSTLDEFVKSLPFTKKEGWSTRFDKKYPHAWSQNKDYPCGAVYMAAIRKKNNNANDNVTEEQGGDDAEEGNEIVQVVREVPHSMEQHLDEKPLDDGNNIFLGIYDGNGCGRASVHVKAHLFNELSTRTLFRFAVKDPITPSAVRFRCLKQIQSI</sequence>
<comment type="caution">
    <text evidence="1">The sequence shown here is derived from an EMBL/GenBank/DDBJ whole genome shotgun (WGS) entry which is preliminary data.</text>
</comment>
<accession>A0A392PJM3</accession>
<evidence type="ECO:0000313" key="1">
    <source>
        <dbReference type="EMBL" id="MCI12283.1"/>
    </source>
</evidence>
<proteinExistence type="predicted"/>
<dbReference type="EMBL" id="LXQA010083560">
    <property type="protein sequence ID" value="MCI12283.1"/>
    <property type="molecule type" value="Genomic_DNA"/>
</dbReference>
<organism evidence="1 2">
    <name type="scientific">Trifolium medium</name>
    <dbReference type="NCBI Taxonomy" id="97028"/>
    <lineage>
        <taxon>Eukaryota</taxon>
        <taxon>Viridiplantae</taxon>
        <taxon>Streptophyta</taxon>
        <taxon>Embryophyta</taxon>
        <taxon>Tracheophyta</taxon>
        <taxon>Spermatophyta</taxon>
        <taxon>Magnoliopsida</taxon>
        <taxon>eudicotyledons</taxon>
        <taxon>Gunneridae</taxon>
        <taxon>Pentapetalae</taxon>
        <taxon>rosids</taxon>
        <taxon>fabids</taxon>
        <taxon>Fabales</taxon>
        <taxon>Fabaceae</taxon>
        <taxon>Papilionoideae</taxon>
        <taxon>50 kb inversion clade</taxon>
        <taxon>NPAAA clade</taxon>
        <taxon>Hologalegina</taxon>
        <taxon>IRL clade</taxon>
        <taxon>Trifolieae</taxon>
        <taxon>Trifolium</taxon>
    </lineage>
</organism>
<reference evidence="1 2" key="1">
    <citation type="journal article" date="2018" name="Front. Plant Sci.">
        <title>Red Clover (Trifolium pratense) and Zigzag Clover (T. medium) - A Picture of Genomic Similarities and Differences.</title>
        <authorList>
            <person name="Dluhosova J."/>
            <person name="Istvanek J."/>
            <person name="Nedelnik J."/>
            <person name="Repkova J."/>
        </authorList>
    </citation>
    <scope>NUCLEOTIDE SEQUENCE [LARGE SCALE GENOMIC DNA]</scope>
    <source>
        <strain evidence="2">cv. 10/8</strain>
        <tissue evidence="1">Leaf</tissue>
    </source>
</reference>
<evidence type="ECO:0000313" key="2">
    <source>
        <dbReference type="Proteomes" id="UP000265520"/>
    </source>
</evidence>
<dbReference type="AlphaFoldDB" id="A0A392PJM3"/>
<dbReference type="Proteomes" id="UP000265520">
    <property type="component" value="Unassembled WGS sequence"/>
</dbReference>
<name>A0A392PJM3_9FABA</name>
<feature type="non-terminal residue" evidence="1">
    <location>
        <position position="160"/>
    </location>
</feature>
<keyword evidence="2" id="KW-1185">Reference proteome</keyword>